<dbReference type="Proteomes" id="UP001169027">
    <property type="component" value="Unassembled WGS sequence"/>
</dbReference>
<feature type="signal peptide" evidence="1">
    <location>
        <begin position="1"/>
        <end position="19"/>
    </location>
</feature>
<protein>
    <submittedName>
        <fullName evidence="2">Uncharacterized protein</fullName>
    </submittedName>
</protein>
<feature type="chain" id="PRO_5045055177" evidence="1">
    <location>
        <begin position="20"/>
        <end position="101"/>
    </location>
</feature>
<keyword evidence="1" id="KW-0732">Signal</keyword>
<evidence type="ECO:0000313" key="3">
    <source>
        <dbReference type="Proteomes" id="UP001169027"/>
    </source>
</evidence>
<proteinExistence type="predicted"/>
<evidence type="ECO:0000313" key="2">
    <source>
        <dbReference type="EMBL" id="MDO1533571.1"/>
    </source>
</evidence>
<comment type="caution">
    <text evidence="2">The sequence shown here is derived from an EMBL/GenBank/DDBJ whole genome shotgun (WGS) entry which is preliminary data.</text>
</comment>
<name>A0ABT8S827_9BURK</name>
<dbReference type="EMBL" id="JAUKVY010000009">
    <property type="protein sequence ID" value="MDO1533571.1"/>
    <property type="molecule type" value="Genomic_DNA"/>
</dbReference>
<gene>
    <name evidence="2" type="ORF">Q2T77_14845</name>
</gene>
<keyword evidence="3" id="KW-1185">Reference proteome</keyword>
<organism evidence="2 3">
    <name type="scientific">Variovorax ginsengisoli</name>
    <dbReference type="NCBI Taxonomy" id="363844"/>
    <lineage>
        <taxon>Bacteria</taxon>
        <taxon>Pseudomonadati</taxon>
        <taxon>Pseudomonadota</taxon>
        <taxon>Betaproteobacteria</taxon>
        <taxon>Burkholderiales</taxon>
        <taxon>Comamonadaceae</taxon>
        <taxon>Variovorax</taxon>
    </lineage>
</organism>
<evidence type="ECO:0000256" key="1">
    <source>
        <dbReference type="SAM" id="SignalP"/>
    </source>
</evidence>
<reference evidence="2" key="1">
    <citation type="submission" date="2023-06" db="EMBL/GenBank/DDBJ databases">
        <authorList>
            <person name="Jiang Y."/>
            <person name="Liu Q."/>
        </authorList>
    </citation>
    <scope>NUCLEOTIDE SEQUENCE</scope>
    <source>
        <strain evidence="2">CGMCC 1.12090</strain>
    </source>
</reference>
<sequence>MPLLAAMVLAGGWSSCALAFDDFEGTYVNGNTTITWRAGGHSGNEFLSSLCPGRKFSHRTQPGDAHKGKDYTVRSDFGFTKLVVTGTSPCLPRGTYRRAGP</sequence>
<accession>A0ABT8S827</accession>
<dbReference type="RefSeq" id="WP_301810343.1">
    <property type="nucleotide sequence ID" value="NZ_JAUJZH010000009.1"/>
</dbReference>